<feature type="transmembrane region" description="Helical" evidence="1">
    <location>
        <begin position="7"/>
        <end position="25"/>
    </location>
</feature>
<proteinExistence type="predicted"/>
<evidence type="ECO:0000313" key="3">
    <source>
        <dbReference type="Proteomes" id="UP000176850"/>
    </source>
</evidence>
<reference evidence="2 3" key="1">
    <citation type="journal article" date="2016" name="Nat. Commun.">
        <title>Thousands of microbial genomes shed light on interconnected biogeochemical processes in an aquifer system.</title>
        <authorList>
            <person name="Anantharaman K."/>
            <person name="Brown C.T."/>
            <person name="Hug L.A."/>
            <person name="Sharon I."/>
            <person name="Castelle C.J."/>
            <person name="Probst A.J."/>
            <person name="Thomas B.C."/>
            <person name="Singh A."/>
            <person name="Wilkins M.J."/>
            <person name="Karaoz U."/>
            <person name="Brodie E.L."/>
            <person name="Williams K.H."/>
            <person name="Hubbard S.S."/>
            <person name="Banfield J.F."/>
        </authorList>
    </citation>
    <scope>NUCLEOTIDE SEQUENCE [LARGE SCALE GENOMIC DNA]</scope>
</reference>
<protein>
    <submittedName>
        <fullName evidence="2">Uncharacterized protein</fullName>
    </submittedName>
</protein>
<name>A0A1F7GI08_9BACT</name>
<dbReference type="AlphaFoldDB" id="A0A1F7GI08"/>
<organism evidence="2 3">
    <name type="scientific">Candidatus Roizmanbacteria bacterium RIFCSPHIGHO2_01_FULL_39_24</name>
    <dbReference type="NCBI Taxonomy" id="1802032"/>
    <lineage>
        <taxon>Bacteria</taxon>
        <taxon>Candidatus Roizmaniibacteriota</taxon>
    </lineage>
</organism>
<evidence type="ECO:0000313" key="2">
    <source>
        <dbReference type="EMBL" id="OGK18481.1"/>
    </source>
</evidence>
<dbReference type="Proteomes" id="UP000176850">
    <property type="component" value="Unassembled WGS sequence"/>
</dbReference>
<accession>A0A1F7GI08</accession>
<comment type="caution">
    <text evidence="2">The sequence shown here is derived from an EMBL/GenBank/DDBJ whole genome shotgun (WGS) entry which is preliminary data.</text>
</comment>
<keyword evidence="1" id="KW-0472">Membrane</keyword>
<keyword evidence="1" id="KW-1133">Transmembrane helix</keyword>
<sequence length="130" mass="13860">MSELRKIISLFIGLIVVLLIVSYTFGKLGFYSKNKTASENSGSLAGIFGIKKTTPTPSVASKKLTIKQIVSGDESKTIVAPQKTLTINYQLPTTKQVAVPNSIPSTGAETIILPLLLSGFAAGTYLRQKS</sequence>
<keyword evidence="1" id="KW-0812">Transmembrane</keyword>
<gene>
    <name evidence="2" type="ORF">A2799_00665</name>
</gene>
<evidence type="ECO:0000256" key="1">
    <source>
        <dbReference type="SAM" id="Phobius"/>
    </source>
</evidence>
<dbReference type="EMBL" id="MFZH01000031">
    <property type="protein sequence ID" value="OGK18481.1"/>
    <property type="molecule type" value="Genomic_DNA"/>
</dbReference>